<dbReference type="PANTHER" id="PTHR43790:SF9">
    <property type="entry name" value="GALACTOFURANOSE TRANSPORTER ATP-BINDING PROTEIN YTFR"/>
    <property type="match status" value="1"/>
</dbReference>
<sequence length="247" mass="27497">MFSVKNLRVKHPYNRKKYIVDGVDFNVRQGEILGLVGLVGSGRSETVNAIFGAIDGSYDELSIEGKTTRIIDPQDAIRKGLALLSEDRKVNGFIPTLNLARNITLARLDKVFRKGILHREAEQAIGRDYIDRLSIKTNSERDMVTSLSGGNQQKVVLAKWLLAEPKVLFLDEPTRGIDVGAKAQIYQIMTQLVRQGMAIVMISSELTELVGMCDRYLLLADGKIRAELGREDADEEKFLRICSGSNS</sequence>
<dbReference type="EC" id="3.6.3.17" evidence="6"/>
<dbReference type="PROSITE" id="PS00211">
    <property type="entry name" value="ABC_TRANSPORTER_1"/>
    <property type="match status" value="1"/>
</dbReference>
<reference evidence="6" key="1">
    <citation type="submission" date="2019-08" db="EMBL/GenBank/DDBJ databases">
        <authorList>
            <person name="Kucharzyk K."/>
            <person name="Murdoch R.W."/>
            <person name="Higgins S."/>
            <person name="Loffler F."/>
        </authorList>
    </citation>
    <scope>NUCLEOTIDE SEQUENCE</scope>
</reference>
<keyword evidence="4 6" id="KW-0067">ATP-binding</keyword>
<evidence type="ECO:0000259" key="5">
    <source>
        <dbReference type="PROSITE" id="PS50893"/>
    </source>
</evidence>
<dbReference type="SMART" id="SM00382">
    <property type="entry name" value="AAA"/>
    <property type="match status" value="1"/>
</dbReference>
<dbReference type="Gene3D" id="3.40.50.300">
    <property type="entry name" value="P-loop containing nucleotide triphosphate hydrolases"/>
    <property type="match status" value="1"/>
</dbReference>
<evidence type="ECO:0000256" key="2">
    <source>
        <dbReference type="ARBA" id="ARBA00022737"/>
    </source>
</evidence>
<proteinExistence type="predicted"/>
<dbReference type="PANTHER" id="PTHR43790">
    <property type="entry name" value="CARBOHYDRATE TRANSPORT ATP-BINDING PROTEIN MG119-RELATED"/>
    <property type="match status" value="1"/>
</dbReference>
<name>A0A645FZ47_9ZZZZ</name>
<protein>
    <submittedName>
        <fullName evidence="6">Xylose import ATP-binding protein XylG</fullName>
        <ecNumber evidence="6">3.6.3.17</ecNumber>
    </submittedName>
</protein>
<evidence type="ECO:0000256" key="1">
    <source>
        <dbReference type="ARBA" id="ARBA00022448"/>
    </source>
</evidence>
<dbReference type="PROSITE" id="PS50893">
    <property type="entry name" value="ABC_TRANSPORTER_2"/>
    <property type="match status" value="1"/>
</dbReference>
<dbReference type="SUPFAM" id="SSF52540">
    <property type="entry name" value="P-loop containing nucleoside triphosphate hydrolases"/>
    <property type="match status" value="1"/>
</dbReference>
<keyword evidence="6" id="KW-0378">Hydrolase</keyword>
<dbReference type="Pfam" id="PF00005">
    <property type="entry name" value="ABC_tran"/>
    <property type="match status" value="1"/>
</dbReference>
<dbReference type="CDD" id="cd03215">
    <property type="entry name" value="ABC_Carb_Monos_II"/>
    <property type="match status" value="1"/>
</dbReference>
<dbReference type="InterPro" id="IPR027417">
    <property type="entry name" value="P-loop_NTPase"/>
</dbReference>
<evidence type="ECO:0000313" key="6">
    <source>
        <dbReference type="EMBL" id="MPN18909.1"/>
    </source>
</evidence>
<dbReference type="GO" id="GO:0005524">
    <property type="term" value="F:ATP binding"/>
    <property type="evidence" value="ECO:0007669"/>
    <property type="project" value="UniProtKB-KW"/>
</dbReference>
<dbReference type="InterPro" id="IPR050107">
    <property type="entry name" value="ABC_carbohydrate_import_ATPase"/>
</dbReference>
<gene>
    <name evidence="6" type="primary">xylG_32</name>
    <name evidence="6" type="ORF">SDC9_166274</name>
</gene>
<dbReference type="InterPro" id="IPR003593">
    <property type="entry name" value="AAA+_ATPase"/>
</dbReference>
<keyword evidence="1" id="KW-0813">Transport</keyword>
<keyword evidence="2" id="KW-0677">Repeat</keyword>
<dbReference type="InterPro" id="IPR017871">
    <property type="entry name" value="ABC_transporter-like_CS"/>
</dbReference>
<dbReference type="EMBL" id="VSSQ01066344">
    <property type="protein sequence ID" value="MPN18909.1"/>
    <property type="molecule type" value="Genomic_DNA"/>
</dbReference>
<evidence type="ECO:0000256" key="3">
    <source>
        <dbReference type="ARBA" id="ARBA00022741"/>
    </source>
</evidence>
<evidence type="ECO:0000256" key="4">
    <source>
        <dbReference type="ARBA" id="ARBA00022840"/>
    </source>
</evidence>
<comment type="caution">
    <text evidence="6">The sequence shown here is derived from an EMBL/GenBank/DDBJ whole genome shotgun (WGS) entry which is preliminary data.</text>
</comment>
<feature type="domain" description="ABC transporter" evidence="5">
    <location>
        <begin position="2"/>
        <end position="246"/>
    </location>
</feature>
<dbReference type="AlphaFoldDB" id="A0A645FZ47"/>
<keyword evidence="3" id="KW-0547">Nucleotide-binding</keyword>
<dbReference type="InterPro" id="IPR003439">
    <property type="entry name" value="ABC_transporter-like_ATP-bd"/>
</dbReference>
<dbReference type="GO" id="GO:0016887">
    <property type="term" value="F:ATP hydrolysis activity"/>
    <property type="evidence" value="ECO:0007669"/>
    <property type="project" value="InterPro"/>
</dbReference>
<accession>A0A645FZ47</accession>
<organism evidence="6">
    <name type="scientific">bioreactor metagenome</name>
    <dbReference type="NCBI Taxonomy" id="1076179"/>
    <lineage>
        <taxon>unclassified sequences</taxon>
        <taxon>metagenomes</taxon>
        <taxon>ecological metagenomes</taxon>
    </lineage>
</organism>